<evidence type="ECO:0000259" key="2">
    <source>
        <dbReference type="Pfam" id="PF01471"/>
    </source>
</evidence>
<feature type="chain" id="PRO_5045675350" description="Peptidoglycan binding-like domain-containing protein" evidence="1">
    <location>
        <begin position="19"/>
        <end position="352"/>
    </location>
</feature>
<dbReference type="InterPro" id="IPR036366">
    <property type="entry name" value="PGBDSf"/>
</dbReference>
<evidence type="ECO:0000313" key="4">
    <source>
        <dbReference type="Proteomes" id="UP000632154"/>
    </source>
</evidence>
<reference evidence="4" key="1">
    <citation type="journal article" date="2019" name="Int. J. Syst. Evol. Microbiol.">
        <title>The Global Catalogue of Microorganisms (GCM) 10K type strain sequencing project: providing services to taxonomists for standard genome sequencing and annotation.</title>
        <authorList>
            <consortium name="The Broad Institute Genomics Platform"/>
            <consortium name="The Broad Institute Genome Sequencing Center for Infectious Disease"/>
            <person name="Wu L."/>
            <person name="Ma J."/>
        </authorList>
    </citation>
    <scope>NUCLEOTIDE SEQUENCE [LARGE SCALE GENOMIC DNA]</scope>
    <source>
        <strain evidence="4">CGMCC 1.18439</strain>
    </source>
</reference>
<dbReference type="Proteomes" id="UP000632154">
    <property type="component" value="Unassembled WGS sequence"/>
</dbReference>
<feature type="domain" description="Peptidoglycan binding-like" evidence="2">
    <location>
        <begin position="77"/>
        <end position="135"/>
    </location>
</feature>
<protein>
    <recommendedName>
        <fullName evidence="2">Peptidoglycan binding-like domain-containing protein</fullName>
    </recommendedName>
</protein>
<feature type="domain" description="Peptidoglycan binding-like" evidence="2">
    <location>
        <begin position="154"/>
        <end position="197"/>
    </location>
</feature>
<dbReference type="Pfam" id="PF01471">
    <property type="entry name" value="PG_binding_1"/>
    <property type="match status" value="2"/>
</dbReference>
<accession>A0ABQ3KCQ2</accession>
<dbReference type="InterPro" id="IPR002477">
    <property type="entry name" value="Peptidoglycan-bd-like"/>
</dbReference>
<proteinExistence type="predicted"/>
<keyword evidence="4" id="KW-1185">Reference proteome</keyword>
<dbReference type="EMBL" id="BNAL01000073">
    <property type="protein sequence ID" value="GHG13010.1"/>
    <property type="molecule type" value="Genomic_DNA"/>
</dbReference>
<dbReference type="PROSITE" id="PS51257">
    <property type="entry name" value="PROKAR_LIPOPROTEIN"/>
    <property type="match status" value="1"/>
</dbReference>
<keyword evidence="1" id="KW-0732">Signal</keyword>
<comment type="caution">
    <text evidence="3">The sequence shown here is derived from an EMBL/GenBank/DDBJ whole genome shotgun (WGS) entry which is preliminary data.</text>
</comment>
<gene>
    <name evidence="3" type="ORF">GCM10017783_26090</name>
</gene>
<feature type="signal peptide" evidence="1">
    <location>
        <begin position="1"/>
        <end position="18"/>
    </location>
</feature>
<organism evidence="3 4">
    <name type="scientific">Deinococcus piscis</name>
    <dbReference type="NCBI Taxonomy" id="394230"/>
    <lineage>
        <taxon>Bacteria</taxon>
        <taxon>Thermotogati</taxon>
        <taxon>Deinococcota</taxon>
        <taxon>Deinococci</taxon>
        <taxon>Deinococcales</taxon>
        <taxon>Deinococcaceae</taxon>
        <taxon>Deinococcus</taxon>
    </lineage>
</organism>
<evidence type="ECO:0000313" key="3">
    <source>
        <dbReference type="EMBL" id="GHG13010.1"/>
    </source>
</evidence>
<evidence type="ECO:0000256" key="1">
    <source>
        <dbReference type="SAM" id="SignalP"/>
    </source>
</evidence>
<dbReference type="RefSeq" id="WP_189644192.1">
    <property type="nucleotide sequence ID" value="NZ_BNAL01000073.1"/>
</dbReference>
<dbReference type="InterPro" id="IPR036365">
    <property type="entry name" value="PGBD-like_sf"/>
</dbReference>
<dbReference type="Gene3D" id="1.10.101.10">
    <property type="entry name" value="PGBD-like superfamily/PGBD"/>
    <property type="match status" value="2"/>
</dbReference>
<sequence length="352" mass="38196">MKNIKKYFYLLTVSAALASCGQTSQPNPEVFSQTPADAASAVNSTEAEQTMSSSTQLTAASTQLNTNDWPVYKEGSSGEDVRTIQRFLKMHLKSASTLAVDGHFGAATERKVKEFQALKGLGADGVVGPTTWSHLLIEVEKGDANLAVQAVNDYFNIGTTIHYTDVTEREVAEFQRAHVSAGLKVTGKVDRWTWKALIAGVPGNRVQLAKAILNNGNITLADTVSYPADASDAIEETAKGLKATTAVWNQPSQFTKVELHLPMLQFMQDLSKKYSFNVTSITGYPYHRKDSNHYKGRGFDIGTINGEKVTESNKALSMAVMRECIAAGANEVLGPSNDPGHKDHVHCGWSPK</sequence>
<dbReference type="SUPFAM" id="SSF47090">
    <property type="entry name" value="PGBD-like"/>
    <property type="match status" value="2"/>
</dbReference>
<name>A0ABQ3KCQ2_9DEIO</name>